<protein>
    <submittedName>
        <fullName evidence="2">Uncharacterized protein</fullName>
    </submittedName>
</protein>
<dbReference type="Proteomes" id="UP000053477">
    <property type="component" value="Unassembled WGS sequence"/>
</dbReference>
<feature type="transmembrane region" description="Helical" evidence="1">
    <location>
        <begin position="38"/>
        <end position="62"/>
    </location>
</feature>
<proteinExistence type="predicted"/>
<evidence type="ECO:0000313" key="2">
    <source>
        <dbReference type="EMBL" id="KLO05733.1"/>
    </source>
</evidence>
<name>A0A0H2R886_9AGAM</name>
<sequence length="335" mass="37825">MKKENELFAYACKENWSSGWIGEFVVNPIFTSTMSVSLVGVLSVMCPLALAAGFSISSCIWYRRRQAILDRRRSTDIPLEVLQSAEDLDPDTGPEDHNWILIVSDVLVAVECLRRELLSTHDIVYFFLRRGTPFTIAHQGSTSTLEDDSDLIPTIPDGFQPDAAYFEQWETAVRDFLVSPRGHLVWRLGGLYWRIALYVLGTIPGHQDMIENDTGFITSKLRSGFYEEPLTPAELAIVIGLARVDDPNPIASLARMSYFPHPNAAEGTTLLSSVWTPLNEEWFVAHLLSIQHGGPGWRSQNARRKLLRGATTAHPLTRRLEVFHRECATEWLKAW</sequence>
<keyword evidence="1" id="KW-0812">Transmembrane</keyword>
<keyword evidence="3" id="KW-1185">Reference proteome</keyword>
<evidence type="ECO:0000313" key="3">
    <source>
        <dbReference type="Proteomes" id="UP000053477"/>
    </source>
</evidence>
<dbReference type="InParanoid" id="A0A0H2R886"/>
<keyword evidence="1" id="KW-0472">Membrane</keyword>
<dbReference type="STRING" id="27342.A0A0H2R886"/>
<accession>A0A0H2R886</accession>
<gene>
    <name evidence="2" type="ORF">SCHPADRAFT_987665</name>
</gene>
<dbReference type="AlphaFoldDB" id="A0A0H2R886"/>
<organism evidence="2 3">
    <name type="scientific">Schizopora paradoxa</name>
    <dbReference type="NCBI Taxonomy" id="27342"/>
    <lineage>
        <taxon>Eukaryota</taxon>
        <taxon>Fungi</taxon>
        <taxon>Dikarya</taxon>
        <taxon>Basidiomycota</taxon>
        <taxon>Agaricomycotina</taxon>
        <taxon>Agaricomycetes</taxon>
        <taxon>Hymenochaetales</taxon>
        <taxon>Schizoporaceae</taxon>
        <taxon>Schizopora</taxon>
    </lineage>
</organism>
<reference evidence="2 3" key="1">
    <citation type="submission" date="2015-04" db="EMBL/GenBank/DDBJ databases">
        <title>Complete genome sequence of Schizopora paradoxa KUC8140, a cosmopolitan wood degrader in East Asia.</title>
        <authorList>
            <consortium name="DOE Joint Genome Institute"/>
            <person name="Min B."/>
            <person name="Park H."/>
            <person name="Jang Y."/>
            <person name="Kim J.-J."/>
            <person name="Kim K.H."/>
            <person name="Pangilinan J."/>
            <person name="Lipzen A."/>
            <person name="Riley R."/>
            <person name="Grigoriev I.V."/>
            <person name="Spatafora J.W."/>
            <person name="Choi I.-G."/>
        </authorList>
    </citation>
    <scope>NUCLEOTIDE SEQUENCE [LARGE SCALE GENOMIC DNA]</scope>
    <source>
        <strain evidence="2 3">KUC8140</strain>
    </source>
</reference>
<keyword evidence="1" id="KW-1133">Transmembrane helix</keyword>
<evidence type="ECO:0000256" key="1">
    <source>
        <dbReference type="SAM" id="Phobius"/>
    </source>
</evidence>
<dbReference type="EMBL" id="KQ086272">
    <property type="protein sequence ID" value="KLO05733.1"/>
    <property type="molecule type" value="Genomic_DNA"/>
</dbReference>
<dbReference type="OrthoDB" id="3270336at2759"/>